<evidence type="ECO:0000259" key="1">
    <source>
        <dbReference type="Pfam" id="PF03372"/>
    </source>
</evidence>
<evidence type="ECO:0000313" key="3">
    <source>
        <dbReference type="RefSeq" id="XP_056698487.1"/>
    </source>
</evidence>
<reference evidence="3" key="2">
    <citation type="submission" date="2025-08" db="UniProtKB">
        <authorList>
            <consortium name="RefSeq"/>
        </authorList>
    </citation>
    <scope>IDENTIFICATION</scope>
    <source>
        <tissue evidence="3">Leaf</tissue>
    </source>
</reference>
<name>A0ABM3RS90_SPIOL</name>
<dbReference type="PANTHER" id="PTHR33710:SF81">
    <property type="entry name" value="ENDONUCLEASE_EXONUCLEASE_PHOSPHATASE DOMAIN-CONTAINING PROTEIN"/>
    <property type="match status" value="1"/>
</dbReference>
<organism evidence="2 3">
    <name type="scientific">Spinacia oleracea</name>
    <name type="common">Spinach</name>
    <dbReference type="NCBI Taxonomy" id="3562"/>
    <lineage>
        <taxon>Eukaryota</taxon>
        <taxon>Viridiplantae</taxon>
        <taxon>Streptophyta</taxon>
        <taxon>Embryophyta</taxon>
        <taxon>Tracheophyta</taxon>
        <taxon>Spermatophyta</taxon>
        <taxon>Magnoliopsida</taxon>
        <taxon>eudicotyledons</taxon>
        <taxon>Gunneridae</taxon>
        <taxon>Pentapetalae</taxon>
        <taxon>Caryophyllales</taxon>
        <taxon>Chenopodiaceae</taxon>
        <taxon>Chenopodioideae</taxon>
        <taxon>Anserineae</taxon>
        <taxon>Spinacia</taxon>
    </lineage>
</organism>
<dbReference type="PANTHER" id="PTHR33710">
    <property type="entry name" value="BNAC02G09200D PROTEIN"/>
    <property type="match status" value="1"/>
</dbReference>
<gene>
    <name evidence="3" type="primary">LOC130472083</name>
</gene>
<dbReference type="InterPro" id="IPR036691">
    <property type="entry name" value="Endo/exonu/phosph_ase_sf"/>
</dbReference>
<proteinExistence type="predicted"/>
<dbReference type="InterPro" id="IPR005135">
    <property type="entry name" value="Endo/exonuclease/phosphatase"/>
</dbReference>
<accession>A0ABM3RS90</accession>
<reference evidence="2" key="1">
    <citation type="journal article" date="2021" name="Nat. Commun.">
        <title>Genomic analyses provide insights into spinach domestication and the genetic basis of agronomic traits.</title>
        <authorList>
            <person name="Cai X."/>
            <person name="Sun X."/>
            <person name="Xu C."/>
            <person name="Sun H."/>
            <person name="Wang X."/>
            <person name="Ge C."/>
            <person name="Zhang Z."/>
            <person name="Wang Q."/>
            <person name="Fei Z."/>
            <person name="Jiao C."/>
            <person name="Wang Q."/>
        </authorList>
    </citation>
    <scope>NUCLEOTIDE SEQUENCE [LARGE SCALE GENOMIC DNA]</scope>
    <source>
        <strain evidence="2">cv. Varoflay</strain>
    </source>
</reference>
<sequence length="388" mass="43497">MSFFCTFIYSSNDLNDRYKLWDDLIRIGDRISLPWIVCGDFNNPLNFGDRLGAPISAAKIEGFKNCVALCGLSDIKSDGCFFTWNNKQSGSARFFSKIDRVLGNDEWMSTFPDSLAQFLPEGLFDHCPAIVCAQKLLPSGKRPFQYFNMWGLDPSFLDRVKESWDVPLYGVHMYQLFSRLKRDCQEKLHASPGDPSMSSLESVAVESYRVADTAFLSFLRQKSKLYWLKDGDANTSFFHRSIKLRRQFNSIHSIQDGSGICIHSPDGVTNAFVMYYKSLLGATLDHREPVRVSVVQLGSIVPDSLHAVLCAPFSDVDIQKDMFSIDGKKAPGPDGFTSQFFKDSWSVVGLDVCNAVKDLFLSGKLLREIDATSITLVPKSSHPTSDGF</sequence>
<dbReference type="SUPFAM" id="SSF56219">
    <property type="entry name" value="DNase I-like"/>
    <property type="match status" value="1"/>
</dbReference>
<dbReference type="Proteomes" id="UP000813463">
    <property type="component" value="Chromosome 4"/>
</dbReference>
<keyword evidence="2" id="KW-1185">Reference proteome</keyword>
<evidence type="ECO:0000313" key="2">
    <source>
        <dbReference type="Proteomes" id="UP000813463"/>
    </source>
</evidence>
<dbReference type="Pfam" id="PF03372">
    <property type="entry name" value="Exo_endo_phos"/>
    <property type="match status" value="1"/>
</dbReference>
<dbReference type="Gene3D" id="3.60.10.10">
    <property type="entry name" value="Endonuclease/exonuclease/phosphatase"/>
    <property type="match status" value="1"/>
</dbReference>
<dbReference type="RefSeq" id="XP_056698487.1">
    <property type="nucleotide sequence ID" value="XM_056842509.1"/>
</dbReference>
<dbReference type="GeneID" id="130472083"/>
<protein>
    <recommendedName>
        <fullName evidence="1">Endonuclease/exonuclease/phosphatase domain-containing protein</fullName>
    </recommendedName>
</protein>
<feature type="domain" description="Endonuclease/exonuclease/phosphatase" evidence="1">
    <location>
        <begin position="9"/>
        <end position="107"/>
    </location>
</feature>